<reference evidence="1" key="1">
    <citation type="journal article" date="2014" name="PLoS ONE">
        <title>Transcriptome-Based Identification of ABC Transporters in the Western Tarnished Plant Bug Lygus hesperus.</title>
        <authorList>
            <person name="Hull J.J."/>
            <person name="Chaney K."/>
            <person name="Geib S.M."/>
            <person name="Fabrick J.A."/>
            <person name="Brent C.S."/>
            <person name="Walsh D."/>
            <person name="Lavine L.C."/>
        </authorList>
    </citation>
    <scope>NUCLEOTIDE SEQUENCE</scope>
</reference>
<organism evidence="1">
    <name type="scientific">Lygus hesperus</name>
    <name type="common">Western plant bug</name>
    <dbReference type="NCBI Taxonomy" id="30085"/>
    <lineage>
        <taxon>Eukaryota</taxon>
        <taxon>Metazoa</taxon>
        <taxon>Ecdysozoa</taxon>
        <taxon>Arthropoda</taxon>
        <taxon>Hexapoda</taxon>
        <taxon>Insecta</taxon>
        <taxon>Pterygota</taxon>
        <taxon>Neoptera</taxon>
        <taxon>Paraneoptera</taxon>
        <taxon>Hemiptera</taxon>
        <taxon>Heteroptera</taxon>
        <taxon>Panheteroptera</taxon>
        <taxon>Cimicomorpha</taxon>
        <taxon>Miridae</taxon>
        <taxon>Mirini</taxon>
        <taxon>Lygus</taxon>
    </lineage>
</organism>
<name>A0A0A9WI52_LYGHE</name>
<dbReference type="EMBL" id="GDHC01006568">
    <property type="protein sequence ID" value="JAQ12061.1"/>
    <property type="molecule type" value="Transcribed_RNA"/>
</dbReference>
<gene>
    <name evidence="1" type="primary">PKL_1</name>
    <name evidence="1" type="ORF">CM83_101829</name>
    <name evidence="2" type="ORF">g.97772</name>
</gene>
<protein>
    <submittedName>
        <fullName evidence="1">CHD3-type chromatin-remodeling factor PICKLE</fullName>
    </submittedName>
</protein>
<dbReference type="EMBL" id="GBHO01037421">
    <property type="protein sequence ID" value="JAG06183.1"/>
    <property type="molecule type" value="Transcribed_RNA"/>
</dbReference>
<evidence type="ECO:0000313" key="2">
    <source>
        <dbReference type="EMBL" id="JAQ12061.1"/>
    </source>
</evidence>
<sequence>MFAHTPVPSSTHLLNLTTIPVSCPNLHRGVQFLLLPLCTACGELSLCGVLESKIHTIAAAPPTLDAPPLLWQCVPTILTALLLPPLLTSELRTPIAAAELGHLRVQQLPRIPEQPLLQWLLALLVTVPLVVIHPIPCGGDCVQTFTHLCRQEGVLSV</sequence>
<proteinExistence type="predicted"/>
<reference evidence="1" key="2">
    <citation type="submission" date="2014-07" db="EMBL/GenBank/DDBJ databases">
        <authorList>
            <person name="Hull J."/>
        </authorList>
    </citation>
    <scope>NUCLEOTIDE SEQUENCE</scope>
</reference>
<accession>A0A0A9WI52</accession>
<dbReference type="AlphaFoldDB" id="A0A0A9WI52"/>
<reference evidence="2" key="3">
    <citation type="journal article" date="2016" name="Gigascience">
        <title>De novo construction of an expanded transcriptome assembly for the western tarnished plant bug, Lygus hesperus.</title>
        <authorList>
            <person name="Tassone E.E."/>
            <person name="Geib S.M."/>
            <person name="Hall B."/>
            <person name="Fabrick J.A."/>
            <person name="Brent C.S."/>
            <person name="Hull J.J."/>
        </authorList>
    </citation>
    <scope>NUCLEOTIDE SEQUENCE</scope>
</reference>
<evidence type="ECO:0000313" key="1">
    <source>
        <dbReference type="EMBL" id="JAG06183.1"/>
    </source>
</evidence>